<sequence>MSSVAADVLGDRGAWGSTGGGSKKSLGGQPDVFQRRAEDYSSREAQAIRARVGRVAIGVTVAVVVVVIVATVATMTWFVAAPKAVVKPSAMRGYSLIAHLTAACSTNDCRTAMAMLNSSIDATANPCEDVYKYVCGKWHSVDDDGRPMTYEQTLKFTYVNAVDSKLVGNATVNSLCRAAHPQAKIGCIYASCVAFYTNRCVFVGV</sequence>
<dbReference type="Proteomes" id="UP000821866">
    <property type="component" value="Chromosome 3"/>
</dbReference>
<dbReference type="AlphaFoldDB" id="A0A9J6EDA3"/>
<keyword evidence="1" id="KW-1133">Transmembrane helix</keyword>
<dbReference type="PROSITE" id="PS51885">
    <property type="entry name" value="NEPRILYSIN"/>
    <property type="match status" value="1"/>
</dbReference>
<dbReference type="Gene3D" id="3.40.390.10">
    <property type="entry name" value="Collagenase (Catalytic Domain)"/>
    <property type="match status" value="1"/>
</dbReference>
<evidence type="ECO:0008006" key="4">
    <source>
        <dbReference type="Google" id="ProtNLM"/>
    </source>
</evidence>
<evidence type="ECO:0000256" key="1">
    <source>
        <dbReference type="SAM" id="Phobius"/>
    </source>
</evidence>
<organism evidence="2 3">
    <name type="scientific">Rhipicephalus microplus</name>
    <name type="common">Cattle tick</name>
    <name type="synonym">Boophilus microplus</name>
    <dbReference type="NCBI Taxonomy" id="6941"/>
    <lineage>
        <taxon>Eukaryota</taxon>
        <taxon>Metazoa</taxon>
        <taxon>Ecdysozoa</taxon>
        <taxon>Arthropoda</taxon>
        <taxon>Chelicerata</taxon>
        <taxon>Arachnida</taxon>
        <taxon>Acari</taxon>
        <taxon>Parasitiformes</taxon>
        <taxon>Ixodida</taxon>
        <taxon>Ixodoidea</taxon>
        <taxon>Ixodidae</taxon>
        <taxon>Rhipicephalinae</taxon>
        <taxon>Rhipicephalus</taxon>
        <taxon>Boophilus</taxon>
    </lineage>
</organism>
<evidence type="ECO:0000313" key="2">
    <source>
        <dbReference type="EMBL" id="KAH8032332.1"/>
    </source>
</evidence>
<evidence type="ECO:0000313" key="3">
    <source>
        <dbReference type="Proteomes" id="UP000821866"/>
    </source>
</evidence>
<reference evidence="2" key="1">
    <citation type="journal article" date="2020" name="Cell">
        <title>Large-Scale Comparative Analyses of Tick Genomes Elucidate Their Genetic Diversity and Vector Capacities.</title>
        <authorList>
            <consortium name="Tick Genome and Microbiome Consortium (TIGMIC)"/>
            <person name="Jia N."/>
            <person name="Wang J."/>
            <person name="Shi W."/>
            <person name="Du L."/>
            <person name="Sun Y."/>
            <person name="Zhan W."/>
            <person name="Jiang J.F."/>
            <person name="Wang Q."/>
            <person name="Zhang B."/>
            <person name="Ji P."/>
            <person name="Bell-Sakyi L."/>
            <person name="Cui X.M."/>
            <person name="Yuan T.T."/>
            <person name="Jiang B.G."/>
            <person name="Yang W.F."/>
            <person name="Lam T.T."/>
            <person name="Chang Q.C."/>
            <person name="Ding S.J."/>
            <person name="Wang X.J."/>
            <person name="Zhu J.G."/>
            <person name="Ruan X.D."/>
            <person name="Zhao L."/>
            <person name="Wei J.T."/>
            <person name="Ye R.Z."/>
            <person name="Que T.C."/>
            <person name="Du C.H."/>
            <person name="Zhou Y.H."/>
            <person name="Cheng J.X."/>
            <person name="Dai P.F."/>
            <person name="Guo W.B."/>
            <person name="Han X.H."/>
            <person name="Huang E.J."/>
            <person name="Li L.F."/>
            <person name="Wei W."/>
            <person name="Gao Y.C."/>
            <person name="Liu J.Z."/>
            <person name="Shao H.Z."/>
            <person name="Wang X."/>
            <person name="Wang C.C."/>
            <person name="Yang T.C."/>
            <person name="Huo Q.B."/>
            <person name="Li W."/>
            <person name="Chen H.Y."/>
            <person name="Chen S.E."/>
            <person name="Zhou L.G."/>
            <person name="Ni X.B."/>
            <person name="Tian J.H."/>
            <person name="Sheng Y."/>
            <person name="Liu T."/>
            <person name="Pan Y.S."/>
            <person name="Xia L.Y."/>
            <person name="Li J."/>
            <person name="Zhao F."/>
            <person name="Cao W.C."/>
        </authorList>
    </citation>
    <scope>NUCLEOTIDE SEQUENCE</scope>
    <source>
        <strain evidence="2">Rmic-2018</strain>
    </source>
</reference>
<keyword evidence="1" id="KW-0472">Membrane</keyword>
<accession>A0A9J6EDA3</accession>
<proteinExistence type="predicted"/>
<dbReference type="Gene3D" id="1.10.1380.10">
    <property type="entry name" value="Neutral endopeptidase , domain2"/>
    <property type="match status" value="1"/>
</dbReference>
<dbReference type="SUPFAM" id="SSF55486">
    <property type="entry name" value="Metalloproteases ('zincins'), catalytic domain"/>
    <property type="match status" value="1"/>
</dbReference>
<dbReference type="InterPro" id="IPR042089">
    <property type="entry name" value="Peptidase_M13_dom_2"/>
</dbReference>
<reference evidence="2" key="2">
    <citation type="submission" date="2021-09" db="EMBL/GenBank/DDBJ databases">
        <authorList>
            <person name="Jia N."/>
            <person name="Wang J."/>
            <person name="Shi W."/>
            <person name="Du L."/>
            <person name="Sun Y."/>
            <person name="Zhan W."/>
            <person name="Jiang J."/>
            <person name="Wang Q."/>
            <person name="Zhang B."/>
            <person name="Ji P."/>
            <person name="Sakyi L.B."/>
            <person name="Cui X."/>
            <person name="Yuan T."/>
            <person name="Jiang B."/>
            <person name="Yang W."/>
            <person name="Lam T.T.-Y."/>
            <person name="Chang Q."/>
            <person name="Ding S."/>
            <person name="Wang X."/>
            <person name="Zhu J."/>
            <person name="Ruan X."/>
            <person name="Zhao L."/>
            <person name="Wei J."/>
            <person name="Que T."/>
            <person name="Du C."/>
            <person name="Cheng J."/>
            <person name="Dai P."/>
            <person name="Han X."/>
            <person name="Huang E."/>
            <person name="Gao Y."/>
            <person name="Liu J."/>
            <person name="Shao H."/>
            <person name="Ye R."/>
            <person name="Li L."/>
            <person name="Wei W."/>
            <person name="Wang X."/>
            <person name="Wang C."/>
            <person name="Huo Q."/>
            <person name="Li W."/>
            <person name="Guo W."/>
            <person name="Chen H."/>
            <person name="Chen S."/>
            <person name="Zhou L."/>
            <person name="Zhou L."/>
            <person name="Ni X."/>
            <person name="Tian J."/>
            <person name="Zhou Y."/>
            <person name="Sheng Y."/>
            <person name="Liu T."/>
            <person name="Pan Y."/>
            <person name="Xia L."/>
            <person name="Li J."/>
            <person name="Zhao F."/>
            <person name="Cao W."/>
        </authorList>
    </citation>
    <scope>NUCLEOTIDE SEQUENCE</scope>
    <source>
        <strain evidence="2">Rmic-2018</strain>
        <tissue evidence="2">Larvae</tissue>
    </source>
</reference>
<dbReference type="GO" id="GO:0006508">
    <property type="term" value="P:proteolysis"/>
    <property type="evidence" value="ECO:0007669"/>
    <property type="project" value="InterPro"/>
</dbReference>
<gene>
    <name evidence="2" type="ORF">HPB51_024109</name>
</gene>
<dbReference type="InterPro" id="IPR000718">
    <property type="entry name" value="Peptidase_M13"/>
</dbReference>
<feature type="transmembrane region" description="Helical" evidence="1">
    <location>
        <begin position="55"/>
        <end position="80"/>
    </location>
</feature>
<dbReference type="GO" id="GO:0004222">
    <property type="term" value="F:metalloendopeptidase activity"/>
    <property type="evidence" value="ECO:0007669"/>
    <property type="project" value="InterPro"/>
</dbReference>
<name>A0A9J6EDA3_RHIMP</name>
<protein>
    <recommendedName>
        <fullName evidence="4">Peptidase M13 N-terminal domain-containing protein</fullName>
    </recommendedName>
</protein>
<dbReference type="EMBL" id="JABSTU010000005">
    <property type="protein sequence ID" value="KAH8032332.1"/>
    <property type="molecule type" value="Genomic_DNA"/>
</dbReference>
<comment type="caution">
    <text evidence="2">The sequence shown here is derived from an EMBL/GenBank/DDBJ whole genome shotgun (WGS) entry which is preliminary data.</text>
</comment>
<keyword evidence="1" id="KW-0812">Transmembrane</keyword>
<dbReference type="InterPro" id="IPR024079">
    <property type="entry name" value="MetalloPept_cat_dom_sf"/>
</dbReference>
<keyword evidence="3" id="KW-1185">Reference proteome</keyword>